<dbReference type="KEGG" id="awe:JG540_05790"/>
<evidence type="ECO:0000313" key="5">
    <source>
        <dbReference type="EMBL" id="QQM68363.1"/>
    </source>
</evidence>
<dbReference type="PRINTS" id="PR00081">
    <property type="entry name" value="GDHRDH"/>
</dbReference>
<dbReference type="Pfam" id="PF00106">
    <property type="entry name" value="adh_short"/>
    <property type="match status" value="1"/>
</dbReference>
<protein>
    <submittedName>
        <fullName evidence="5">SDR family oxidoreductase</fullName>
    </submittedName>
</protein>
<dbReference type="InterPro" id="IPR002347">
    <property type="entry name" value="SDR_fam"/>
</dbReference>
<feature type="region of interest" description="Disordered" evidence="3">
    <location>
        <begin position="221"/>
        <end position="244"/>
    </location>
</feature>
<gene>
    <name evidence="5" type="ORF">JG540_05790</name>
</gene>
<dbReference type="PROSITE" id="PS00061">
    <property type="entry name" value="ADH_SHORT"/>
    <property type="match status" value="1"/>
</dbReference>
<evidence type="ECO:0000256" key="3">
    <source>
        <dbReference type="SAM" id="MobiDB-lite"/>
    </source>
</evidence>
<dbReference type="GO" id="GO:0016020">
    <property type="term" value="C:membrane"/>
    <property type="evidence" value="ECO:0007669"/>
    <property type="project" value="TreeGrafter"/>
</dbReference>
<comment type="similarity">
    <text evidence="1">Belongs to the short-chain dehydrogenases/reductases (SDR) family.</text>
</comment>
<sequence length="275" mass="29034">MRRPSSKVGASAQARRRTKTSHSSGSRPLALVTGATSGLGLAVAQDLSRDHDLVLVSRTWEDLKELAGVLQEESGAQVTALATDLTDDVATANAVESLRLERLDVLVHCAGVESIGTVAEVEGAEWRAVLGLNVVAPALLTRLLLPQLRAAKGLVVLVSSGAGQKVTPGLVAYCASKHALRAVADSLRQEERGRLRVTTVFPGRIDTPMQRRIHKQVSQAASPAAAKTVRGGRGKGYHPQDHMTPNSVAATVRLAVDLPPDAVVEELTVRPGELV</sequence>
<keyword evidence="6" id="KW-1185">Reference proteome</keyword>
<keyword evidence="2" id="KW-0560">Oxidoreductase</keyword>
<dbReference type="NCBIfam" id="NF006073">
    <property type="entry name" value="PRK08219.1"/>
    <property type="match status" value="1"/>
</dbReference>
<dbReference type="Gene3D" id="3.40.50.720">
    <property type="entry name" value="NAD(P)-binding Rossmann-like Domain"/>
    <property type="match status" value="1"/>
</dbReference>
<reference evidence="5 6" key="1">
    <citation type="submission" date="2020-12" db="EMBL/GenBank/DDBJ databases">
        <authorList>
            <person name="Zhou J."/>
        </authorList>
    </citation>
    <scope>NUCLEOTIDE SEQUENCE [LARGE SCALE GENOMIC DNA]</scope>
    <source>
        <strain evidence="5 6">CCUG 61299</strain>
    </source>
</reference>
<organism evidence="5 6">
    <name type="scientific">Actinomyces weissii</name>
    <dbReference type="NCBI Taxonomy" id="675090"/>
    <lineage>
        <taxon>Bacteria</taxon>
        <taxon>Bacillati</taxon>
        <taxon>Actinomycetota</taxon>
        <taxon>Actinomycetes</taxon>
        <taxon>Actinomycetales</taxon>
        <taxon>Actinomycetaceae</taxon>
        <taxon>Actinomyces</taxon>
    </lineage>
</organism>
<name>A0A7T7MBG6_9ACTO</name>
<dbReference type="InterPro" id="IPR057326">
    <property type="entry name" value="KR_dom"/>
</dbReference>
<proteinExistence type="inferred from homology"/>
<dbReference type="GO" id="GO:0016491">
    <property type="term" value="F:oxidoreductase activity"/>
    <property type="evidence" value="ECO:0007669"/>
    <property type="project" value="UniProtKB-KW"/>
</dbReference>
<dbReference type="PANTHER" id="PTHR44196">
    <property type="entry name" value="DEHYDROGENASE/REDUCTASE SDR FAMILY MEMBER 7B"/>
    <property type="match status" value="1"/>
</dbReference>
<evidence type="ECO:0000256" key="2">
    <source>
        <dbReference type="ARBA" id="ARBA00023002"/>
    </source>
</evidence>
<evidence type="ECO:0000313" key="6">
    <source>
        <dbReference type="Proteomes" id="UP000595895"/>
    </source>
</evidence>
<dbReference type="PANTHER" id="PTHR44196:SF1">
    <property type="entry name" value="DEHYDROGENASE_REDUCTASE SDR FAMILY MEMBER 7B"/>
    <property type="match status" value="1"/>
</dbReference>
<dbReference type="EMBL" id="CP066802">
    <property type="protein sequence ID" value="QQM68363.1"/>
    <property type="molecule type" value="Genomic_DNA"/>
</dbReference>
<dbReference type="InterPro" id="IPR020904">
    <property type="entry name" value="Sc_DH/Rdtase_CS"/>
</dbReference>
<dbReference type="SUPFAM" id="SSF51735">
    <property type="entry name" value="NAD(P)-binding Rossmann-fold domains"/>
    <property type="match status" value="1"/>
</dbReference>
<feature type="domain" description="Ketoreductase" evidence="4">
    <location>
        <begin position="28"/>
        <end position="208"/>
    </location>
</feature>
<accession>A0A7T7MBG6</accession>
<feature type="region of interest" description="Disordered" evidence="3">
    <location>
        <begin position="1"/>
        <end position="29"/>
    </location>
</feature>
<evidence type="ECO:0000259" key="4">
    <source>
        <dbReference type="SMART" id="SM00822"/>
    </source>
</evidence>
<dbReference type="SMART" id="SM00822">
    <property type="entry name" value="PKS_KR"/>
    <property type="match status" value="1"/>
</dbReference>
<dbReference type="AlphaFoldDB" id="A0A7T7MBG6"/>
<dbReference type="InterPro" id="IPR036291">
    <property type="entry name" value="NAD(P)-bd_dom_sf"/>
</dbReference>
<evidence type="ECO:0000256" key="1">
    <source>
        <dbReference type="ARBA" id="ARBA00006484"/>
    </source>
</evidence>
<dbReference type="Proteomes" id="UP000595895">
    <property type="component" value="Chromosome"/>
</dbReference>